<evidence type="ECO:0000259" key="1">
    <source>
        <dbReference type="Pfam" id="PF00149"/>
    </source>
</evidence>
<sequence>MKQQKARIFAIGDVHGALIALQQLIARIAPLPQDRLIFLGDYVDGWSQSAAVIDYLMELDQQYDCVFMKGNHDAWCEEWLNGHTPDSIWVYQGGHVTLDSYANVSEERKSVHRGFFNRMRNFYEDEDGRLFVHAGFTSLRGPHAERAASNFCWDRTLWELALATSPRLRKTSILYPKRLLLYKEIFIGHTPTINYGSEMPMKGCNVWNVDTGAAFKGKISALEVQTKKVIQSDYVYELYPGEKGRNP</sequence>
<evidence type="ECO:0000313" key="2">
    <source>
        <dbReference type="EMBL" id="UYQ95334.1"/>
    </source>
</evidence>
<proteinExistence type="predicted"/>
<dbReference type="RefSeq" id="WP_264283089.1">
    <property type="nucleotide sequence ID" value="NZ_CP107006.1"/>
</dbReference>
<dbReference type="PANTHER" id="PTHR42850">
    <property type="entry name" value="METALLOPHOSPHOESTERASE"/>
    <property type="match status" value="1"/>
</dbReference>
<gene>
    <name evidence="2" type="ORF">MKQ68_09515</name>
</gene>
<feature type="domain" description="Calcineurin-like phosphoesterase" evidence="1">
    <location>
        <begin position="7"/>
        <end position="130"/>
    </location>
</feature>
<reference evidence="2" key="1">
    <citation type="submission" date="2022-10" db="EMBL/GenBank/DDBJ databases">
        <title>Chitinophaga sp. nov., isolated from soil.</title>
        <authorList>
            <person name="Jeon C.O."/>
        </authorList>
    </citation>
    <scope>NUCLEOTIDE SEQUENCE</scope>
    <source>
        <strain evidence="2">R8</strain>
    </source>
</reference>
<dbReference type="InterPro" id="IPR050126">
    <property type="entry name" value="Ap4A_hydrolase"/>
</dbReference>
<evidence type="ECO:0000313" key="3">
    <source>
        <dbReference type="Proteomes" id="UP001162741"/>
    </source>
</evidence>
<dbReference type="InterPro" id="IPR004843">
    <property type="entry name" value="Calcineurin-like_PHP"/>
</dbReference>
<dbReference type="InterPro" id="IPR029052">
    <property type="entry name" value="Metallo-depent_PP-like"/>
</dbReference>
<dbReference type="PANTHER" id="PTHR42850:SF4">
    <property type="entry name" value="ZINC-DEPENDENT ENDOPOLYPHOSPHATASE"/>
    <property type="match status" value="1"/>
</dbReference>
<dbReference type="EMBL" id="CP107006">
    <property type="protein sequence ID" value="UYQ95334.1"/>
    <property type="molecule type" value="Genomic_DNA"/>
</dbReference>
<dbReference type="Proteomes" id="UP001162741">
    <property type="component" value="Chromosome"/>
</dbReference>
<protein>
    <submittedName>
        <fullName evidence="2">Metallophosphoesterase</fullName>
    </submittedName>
</protein>
<name>A0ABY6JAY2_9BACT</name>
<keyword evidence="3" id="KW-1185">Reference proteome</keyword>
<dbReference type="Pfam" id="PF00149">
    <property type="entry name" value="Metallophos"/>
    <property type="match status" value="1"/>
</dbReference>
<dbReference type="Gene3D" id="3.60.21.10">
    <property type="match status" value="1"/>
</dbReference>
<accession>A0ABY6JAY2</accession>
<dbReference type="SUPFAM" id="SSF56300">
    <property type="entry name" value="Metallo-dependent phosphatases"/>
    <property type="match status" value="1"/>
</dbReference>
<organism evidence="2 3">
    <name type="scientific">Chitinophaga horti</name>
    <dbReference type="NCBI Taxonomy" id="2920382"/>
    <lineage>
        <taxon>Bacteria</taxon>
        <taxon>Pseudomonadati</taxon>
        <taxon>Bacteroidota</taxon>
        <taxon>Chitinophagia</taxon>
        <taxon>Chitinophagales</taxon>
        <taxon>Chitinophagaceae</taxon>
        <taxon>Chitinophaga</taxon>
    </lineage>
</organism>